<evidence type="ECO:0000313" key="3">
    <source>
        <dbReference type="EMBL" id="SFT78782.1"/>
    </source>
</evidence>
<feature type="domain" description="FAD-binding" evidence="2">
    <location>
        <begin position="5"/>
        <end position="58"/>
    </location>
</feature>
<organism evidence="3 4">
    <name type="scientific">Actinopolyspora righensis</name>
    <dbReference type="NCBI Taxonomy" id="995060"/>
    <lineage>
        <taxon>Bacteria</taxon>
        <taxon>Bacillati</taxon>
        <taxon>Actinomycetota</taxon>
        <taxon>Actinomycetes</taxon>
        <taxon>Actinopolysporales</taxon>
        <taxon>Actinopolysporaceae</taxon>
        <taxon>Actinopolyspora</taxon>
        <taxon>Actinopolyspora alba group</taxon>
    </lineage>
</organism>
<keyword evidence="4" id="KW-1185">Reference proteome</keyword>
<dbReference type="Proteomes" id="UP000199165">
    <property type="component" value="Unassembled WGS sequence"/>
</dbReference>
<reference evidence="4" key="1">
    <citation type="submission" date="2016-10" db="EMBL/GenBank/DDBJ databases">
        <authorList>
            <person name="Varghese N."/>
            <person name="Submissions S."/>
        </authorList>
    </citation>
    <scope>NUCLEOTIDE SEQUENCE [LARGE SCALE GENOMIC DNA]</scope>
    <source>
        <strain evidence="4">DSM 45501</strain>
    </source>
</reference>
<dbReference type="AlphaFoldDB" id="A0A1I7AV40"/>
<feature type="region of interest" description="Disordered" evidence="1">
    <location>
        <begin position="36"/>
        <end position="60"/>
    </location>
</feature>
<dbReference type="SUPFAM" id="SSF51905">
    <property type="entry name" value="FAD/NAD(P)-binding domain"/>
    <property type="match status" value="1"/>
</dbReference>
<gene>
    <name evidence="3" type="ORF">SAMN04487904_108120</name>
</gene>
<evidence type="ECO:0000259" key="2">
    <source>
        <dbReference type="Pfam" id="PF01494"/>
    </source>
</evidence>
<name>A0A1I7AV40_9ACTN</name>
<dbReference type="InterPro" id="IPR002938">
    <property type="entry name" value="FAD-bd"/>
</dbReference>
<dbReference type="EMBL" id="FPAT01000008">
    <property type="protein sequence ID" value="SFT78782.1"/>
    <property type="molecule type" value="Genomic_DNA"/>
</dbReference>
<accession>A0A1I7AV40</accession>
<dbReference type="InterPro" id="IPR036188">
    <property type="entry name" value="FAD/NAD-bd_sf"/>
</dbReference>
<protein>
    <submittedName>
        <fullName evidence="3">FAD binding domain-containing protein</fullName>
    </submittedName>
</protein>
<sequence>MEYARTDVVVVGAGPASLTLSELLTRPGKNVTVVERQEDPTSAPQSVTLQPGTVDLLTKT</sequence>
<evidence type="ECO:0000313" key="4">
    <source>
        <dbReference type="Proteomes" id="UP000199165"/>
    </source>
</evidence>
<dbReference type="RefSeq" id="WP_092979185.1">
    <property type="nucleotide sequence ID" value="NZ_FPAT01000008.1"/>
</dbReference>
<dbReference type="Gene3D" id="3.50.50.60">
    <property type="entry name" value="FAD/NAD(P)-binding domain"/>
    <property type="match status" value="1"/>
</dbReference>
<dbReference type="Pfam" id="PF01494">
    <property type="entry name" value="FAD_binding_3"/>
    <property type="match status" value="1"/>
</dbReference>
<dbReference type="GO" id="GO:0071949">
    <property type="term" value="F:FAD binding"/>
    <property type="evidence" value="ECO:0007669"/>
    <property type="project" value="InterPro"/>
</dbReference>
<feature type="compositionally biased region" description="Polar residues" evidence="1">
    <location>
        <begin position="40"/>
        <end position="51"/>
    </location>
</feature>
<evidence type="ECO:0000256" key="1">
    <source>
        <dbReference type="SAM" id="MobiDB-lite"/>
    </source>
</evidence>
<proteinExistence type="predicted"/>